<dbReference type="Pfam" id="PF13540">
    <property type="entry name" value="RCC1_2"/>
    <property type="match status" value="5"/>
</dbReference>
<evidence type="ECO:0000256" key="1">
    <source>
        <dbReference type="PROSITE-ProRule" id="PRU00042"/>
    </source>
</evidence>
<keyword evidence="1" id="KW-0863">Zinc-finger</keyword>
<sequence length="2865" mass="316249">MGGKGWKSQRPGKGGQSWSYWPGAYSPTRRYQDRYREKWEEPRAPHLAFPRYDEQKIDMAQPQNQVVVVSETRTEGPSTRGFLGEVQAMVNSTRKCEHRLKNLENSRAQKLAQWDKYTKDLQKSFKAEKERHLRAVQKLEEDIQQARAACEQSEEILRDMAFQQRRSGGSMELEEEDPLWERLMRECDELEPTADEEAFLRPSKESYAEVTAAAPFVASPGTSRTRSHAAATPPQMKERDGSDRRPIKAKTAPLAPDLGGMSLETKLEKKRHSALAMAVMREAEHGAPRPDELHGPTGPVESTERIGMPVQAEPPPPTAHGGPPHIIEDDDNPMEEELVFQATLPEGDLLELHFMYAPGGAPDGGYSPGPFFPGELFYLCPAFFVHLLLLLFLVLLRICAEIKAALHALELRFAFHVLPTIPQLGPDFASFVATPAWAQDAGKQVIVYDFQDLGGPVYSSIVWTRVTFGDCEAEARRHNITNWSVYVQGCSQQLEAGASFLAFPGGVVQFRPEGQPAFWRSPLPSRLDRHIDWSADPELPDYGTEWPLFVTYHDLHVLFSTKRYPEVPILAFLADRIERGPGDFLIIAPPGNILQNIDFHGVSCRDALAIYPLSPNTERDAIVVFLDARTTGTVLAKWTDSPKSIGKHCELEWFGHGLSFLDWSHDSITQLESAQALGHPGDRPADKGILTAKVLSEPTSDRSALRGAVAALRYFAPRIGQGWRYTPSPDAVFVTSDSDTEDSQSEQGEEYTLMHFAVLTPGFQAAHFAIRLVLPAMPQEAIAQVQRQRNPNEVHDFPCLVPVSPQPCPGNGIVIAIPAWCAAEHHPSKFLCFDTSLIDGRLYTTACPAYVSKRHLLRLADLPVDGDVDVHVGCDPIPIAWEGQLHVAHGDTFVFVPRGAIVPTLRTLDREMLSRRAWSNALLIPRASDEGRYALVHQDESILFFSHFEQPTTYRSQIANCIGISQLLLRIFPSSPRISNATLQGAGGHTGDAPAGSGANPEADSPSFSPTAPPGETVGARQQAEAEAAPLYRTCPFLILGQGYTAERVEVRLPLEVDLMQALRLVSAARLPQDVAKLPCIQAVFPQPQGSHAICVATPAWEQHGAVVIFDCRSIDGRLFAIHLIGRTTRSGLLIAAGIAEDADVQVFIGNQPWPLVEGPSVDLVPGELILITPAGAPHHIVASLQDMLASPGDWTTRPDPAPWIRDHIYPFARILGDDDFFFFAIRPDRHRQLRQDLAAALQVSSRELVLQTAHLPYPDFAHQGTPASTVIAALRHTDFLPSRTRPAICFIDARPILLSLTWKVCPDALLDTGEIALRFAAGCPARYTFCLLNSRSEELPLGTLVDVAEGEVFTAIYRSFRVTSEDDDRPNSPPDSDEDDDADTGDDSRLRSPSAPVSTSVLAFQSEPADTGGLDVQSALQIVPAAVELSIAPSEPHNVGLPCCNELCDIMSKHSRHSTADPYERCLPLWPHQWWQHEFWQWGWMAHHSSAIYPALTALEAEARRLQLQQPTPVPPGLGLETCTHRNAQVSYTVTAATYNVLTLFDPGAAKGRAVRHTDPGLMVAGKRDLLKAQFLSAGLWLIGMQETRLPTSATLPDRDFLMLNVAADEQGHHGCALWINLHHVFARDGEKAHRVHRDQVVMTHYSPRHLQVHITTPPLNLTVLVLHAPKIQAQGEEAVAAFWQERAEELSQRPPNSECVVLADANSHIGSVTSDSVGAAGAEEENREGFYFQQFLGRAACFVPSTFPDVHKGPHWTWVAPGDNLCTHRLDFVAVPLEWKPFDQHTQVWYDLEAYRRYLRQEEVERQRRLVMVTFAALLLHARGQAFNVTMQACAEAWLAEIDQSLAHALDRLYELTTAVRVAVKRDRVQYLDVLAGNIALQDLKDPKSLYAAVRKAFPKASSSRRMRFQPLPAVRLADGTLAPDAASRRQRWTEFFQAQEAGEQVTPEVYCQLYQRPDCPVLPDGPVFDIHALPTLLDFEQQLHAAKDGKASGPDSIARLSFCAYPCRPLVPFFTRCALTYFDVKAAFYKVIRQSLVRTNEDVSDAGFLAVLYDLGVPDAALPELVRHLRSMETLATAGACQHLQSQVSDLFRGSWFRMDHTGPLVATRRGTRPGDPLADLLFAFAFSAYLRSAEEALRRSDLQTFVPPTASPLPELLPCSVQQGTPTVGCIAWADDYTHLQMNKCPIALCTRVSAATSVLLTHATANGMELTLEKDKTAVLLSSDCPRATGTQAGIRQTAEDALALEVTDEIKQEVRLLPVVASYKHLGSITVANATPAAEIQFRFVQAISVLRHLQKKLFASKDIPLSTRRTLLRSLVVSRFVFSSASIVLQAHTHRRRWSQCFLKLWRGLLPPIQPERQPHSFTVLTVAEAPSPLLAMAQARAVFYRRITREGPDTLCHFLHAHWGEARNASWIGQFLWDIKAVAPFSDATRAFLATSDPVKDLLQVCAEDPQWWPKQVQKAIRAYQADLQVWHSRQQKADHPPAPPAIGEYRCPHCGSTFRLRKHLCTHLARAHQQYSIARHFVPAPYCMACHRYFHTVTRTQHHVKRTPKCLRRLVHVLQPLTLPDILEAEDTDRRRARDLRKGRWGAYEPAQPVAIAYGPRAPTYTEALGDATDETITLDRLQRQYRPSAAVLEWVNAYISGASVEGQCDVPTDLGAVVAVSACVYHTCAVRSDGQLVCFGCNSNGQCDVPTDSGAVVAVSAGFFYTCAVRSDGHLVCFGMNSDGQCNVPTDLGAVAAVSAGYVHTCAVRSNGHLACFGRNTDGQCDVPTDLGAVVAVSAGGGHTCAVRSDGQLVCFGDNTYGQCDVPTSLGAVVAVSAGTCHTCAVRSDGQLVCFGWNEDRQCDVPTDLGAVVAV</sequence>
<protein>
    <submittedName>
        <fullName evidence="6">Putative E3 ubiquitin-protein ligase HERC4</fullName>
    </submittedName>
</protein>
<feature type="coiled-coil region" evidence="3">
    <location>
        <begin position="122"/>
        <end position="156"/>
    </location>
</feature>
<dbReference type="PROSITE" id="PS50012">
    <property type="entry name" value="RCC1_3"/>
    <property type="match status" value="3"/>
</dbReference>
<feature type="region of interest" description="Disordered" evidence="4">
    <location>
        <begin position="1365"/>
        <end position="1399"/>
    </location>
</feature>
<dbReference type="PROSITE" id="PS50157">
    <property type="entry name" value="ZINC_FINGER_C2H2_2"/>
    <property type="match status" value="1"/>
</dbReference>
<feature type="region of interest" description="Disordered" evidence="4">
    <location>
        <begin position="1"/>
        <end position="26"/>
    </location>
</feature>
<evidence type="ECO:0000259" key="5">
    <source>
        <dbReference type="PROSITE" id="PS50157"/>
    </source>
</evidence>
<evidence type="ECO:0000256" key="3">
    <source>
        <dbReference type="SAM" id="Coils"/>
    </source>
</evidence>
<feature type="region of interest" description="Disordered" evidence="4">
    <location>
        <begin position="981"/>
        <end position="1023"/>
    </location>
</feature>
<dbReference type="EMBL" id="LSRX01001057">
    <property type="protein sequence ID" value="OLP84239.1"/>
    <property type="molecule type" value="Genomic_DNA"/>
</dbReference>
<name>A0A1Q9CMT1_SYMMI</name>
<feature type="region of interest" description="Disordered" evidence="4">
    <location>
        <begin position="218"/>
        <end position="259"/>
    </location>
</feature>
<keyword evidence="1" id="KW-0479">Metal-binding</keyword>
<proteinExistence type="predicted"/>
<feature type="domain" description="C2H2-type" evidence="5">
    <location>
        <begin position="2498"/>
        <end position="2521"/>
    </location>
</feature>
<feature type="compositionally biased region" description="Acidic residues" evidence="4">
    <location>
        <begin position="1376"/>
        <end position="1386"/>
    </location>
</feature>
<dbReference type="GO" id="GO:0005085">
    <property type="term" value="F:guanyl-nucleotide exchange factor activity"/>
    <property type="evidence" value="ECO:0007669"/>
    <property type="project" value="TreeGrafter"/>
</dbReference>
<dbReference type="SUPFAM" id="SSF50985">
    <property type="entry name" value="RCC1/BLIP-II"/>
    <property type="match status" value="1"/>
</dbReference>
<feature type="repeat" description="RCC1" evidence="2">
    <location>
        <begin position="2801"/>
        <end position="2839"/>
    </location>
</feature>
<evidence type="ECO:0000256" key="4">
    <source>
        <dbReference type="SAM" id="MobiDB-lite"/>
    </source>
</evidence>
<dbReference type="Gene3D" id="2.130.10.30">
    <property type="entry name" value="Regulator of chromosome condensation 1/beta-lactamase-inhibitor protein II"/>
    <property type="match status" value="2"/>
</dbReference>
<evidence type="ECO:0000313" key="6">
    <source>
        <dbReference type="EMBL" id="OLP84239.1"/>
    </source>
</evidence>
<dbReference type="InterPro" id="IPR009091">
    <property type="entry name" value="RCC1/BLIP-II"/>
</dbReference>
<dbReference type="SUPFAM" id="SSF56219">
    <property type="entry name" value="DNase I-like"/>
    <property type="match status" value="1"/>
</dbReference>
<keyword evidence="7" id="KW-1185">Reference proteome</keyword>
<keyword evidence="3" id="KW-0175">Coiled coil</keyword>
<reference evidence="6 7" key="1">
    <citation type="submission" date="2016-02" db="EMBL/GenBank/DDBJ databases">
        <title>Genome analysis of coral dinoflagellate symbionts highlights evolutionary adaptations to a symbiotic lifestyle.</title>
        <authorList>
            <person name="Aranda M."/>
            <person name="Li Y."/>
            <person name="Liew Y.J."/>
            <person name="Baumgarten S."/>
            <person name="Simakov O."/>
            <person name="Wilson M."/>
            <person name="Piel J."/>
            <person name="Ashoor H."/>
            <person name="Bougouffa S."/>
            <person name="Bajic V.B."/>
            <person name="Ryu T."/>
            <person name="Ravasi T."/>
            <person name="Bayer T."/>
            <person name="Micklem G."/>
            <person name="Kim H."/>
            <person name="Bhak J."/>
            <person name="Lajeunesse T.C."/>
            <person name="Voolstra C.R."/>
        </authorList>
    </citation>
    <scope>NUCLEOTIDE SEQUENCE [LARGE SCALE GENOMIC DNA]</scope>
    <source>
        <strain evidence="6 7">CCMP2467</strain>
    </source>
</reference>
<dbReference type="InterPro" id="IPR051553">
    <property type="entry name" value="Ran_GTPase-activating"/>
</dbReference>
<dbReference type="Proteomes" id="UP000186817">
    <property type="component" value="Unassembled WGS sequence"/>
</dbReference>
<dbReference type="InterPro" id="IPR000408">
    <property type="entry name" value="Reg_chr_condens"/>
</dbReference>
<dbReference type="PANTHER" id="PTHR45982">
    <property type="entry name" value="REGULATOR OF CHROMOSOME CONDENSATION"/>
    <property type="match status" value="1"/>
</dbReference>
<dbReference type="InterPro" id="IPR036691">
    <property type="entry name" value="Endo/exonu/phosph_ase_sf"/>
</dbReference>
<organism evidence="6 7">
    <name type="scientific">Symbiodinium microadriaticum</name>
    <name type="common">Dinoflagellate</name>
    <name type="synonym">Zooxanthella microadriatica</name>
    <dbReference type="NCBI Taxonomy" id="2951"/>
    <lineage>
        <taxon>Eukaryota</taxon>
        <taxon>Sar</taxon>
        <taxon>Alveolata</taxon>
        <taxon>Dinophyceae</taxon>
        <taxon>Suessiales</taxon>
        <taxon>Symbiodiniaceae</taxon>
        <taxon>Symbiodinium</taxon>
    </lineage>
</organism>
<gene>
    <name evidence="6" type="primary">HERC4</name>
    <name evidence="6" type="ORF">AK812_SmicGene34907</name>
</gene>
<accession>A0A1Q9CMT1</accession>
<dbReference type="InterPro" id="IPR013087">
    <property type="entry name" value="Znf_C2H2_type"/>
</dbReference>
<keyword evidence="1" id="KW-0862">Zinc</keyword>
<feature type="repeat" description="RCC1" evidence="2">
    <location>
        <begin position="2723"/>
        <end position="2761"/>
    </location>
</feature>
<feature type="repeat" description="RCC1" evidence="2">
    <location>
        <begin position="2762"/>
        <end position="2800"/>
    </location>
</feature>
<dbReference type="GO" id="GO:0008270">
    <property type="term" value="F:zinc ion binding"/>
    <property type="evidence" value="ECO:0007669"/>
    <property type="project" value="UniProtKB-KW"/>
</dbReference>
<evidence type="ECO:0000256" key="2">
    <source>
        <dbReference type="PROSITE-ProRule" id="PRU00235"/>
    </source>
</evidence>
<dbReference type="PROSITE" id="PS00028">
    <property type="entry name" value="ZINC_FINGER_C2H2_1"/>
    <property type="match status" value="1"/>
</dbReference>
<dbReference type="PANTHER" id="PTHR45982:SF1">
    <property type="entry name" value="REGULATOR OF CHROMOSOME CONDENSATION"/>
    <property type="match status" value="1"/>
</dbReference>
<dbReference type="OrthoDB" id="414061at2759"/>
<evidence type="ECO:0000313" key="7">
    <source>
        <dbReference type="Proteomes" id="UP000186817"/>
    </source>
</evidence>
<comment type="caution">
    <text evidence="6">The sequence shown here is derived from an EMBL/GenBank/DDBJ whole genome shotgun (WGS) entry which is preliminary data.</text>
</comment>
<feature type="compositionally biased region" description="Basic and acidic residues" evidence="4">
    <location>
        <begin position="236"/>
        <end position="246"/>
    </location>
</feature>
<dbReference type="GO" id="GO:0005737">
    <property type="term" value="C:cytoplasm"/>
    <property type="evidence" value="ECO:0007669"/>
    <property type="project" value="TreeGrafter"/>
</dbReference>